<dbReference type="EMBL" id="CAUWAG010000008">
    <property type="protein sequence ID" value="CAJ2506359.1"/>
    <property type="molecule type" value="Genomic_DNA"/>
</dbReference>
<name>A0AAI8YGF7_9PEZI</name>
<evidence type="ECO:0000313" key="3">
    <source>
        <dbReference type="Proteomes" id="UP001295740"/>
    </source>
</evidence>
<sequence length="402" mass="43159">MIMDERRVAVQVRRIRHFFESRDTRGFRFRKQLGKGDQGIVVKFTEYDEQGNETRDLAVKQCRDNLVSAEELRVIRNEIHGLKILYGAKHFAQLMCDDDGAAITRPNNLTGRLANNSLLIFRVTECMPFLVRSCIGMAYPPDRHRTTDFSDAWRAPAHLRIPVTETLPAPGTDQRANTFALGDFDAINIMFGHFDPEGGEHSFLPILKWVDIGHARWYGASGFLADGEVDPRAPIGQTSIQSSVTNTGAMMLFTFFNKFKDPDFKALIKRCNGRPAGRPGLQDLLAICDLAIATKTDWSDFPNLTDDEKLLETDEGIRQLVADVILNADLPKPAPATGAAAGAADPPAAGGSGSAGPPGPPAGGAGAAGPAGPAGPAVPGAWPAGGAGEAEPTGLVDSCKTQ</sequence>
<gene>
    <name evidence="2" type="ORF">KHLLAP_LOCUS6827</name>
</gene>
<organism evidence="2 3">
    <name type="scientific">Anthostomella pinea</name>
    <dbReference type="NCBI Taxonomy" id="933095"/>
    <lineage>
        <taxon>Eukaryota</taxon>
        <taxon>Fungi</taxon>
        <taxon>Dikarya</taxon>
        <taxon>Ascomycota</taxon>
        <taxon>Pezizomycotina</taxon>
        <taxon>Sordariomycetes</taxon>
        <taxon>Xylariomycetidae</taxon>
        <taxon>Xylariales</taxon>
        <taxon>Xylariaceae</taxon>
        <taxon>Anthostomella</taxon>
    </lineage>
</organism>
<dbReference type="SUPFAM" id="SSF56112">
    <property type="entry name" value="Protein kinase-like (PK-like)"/>
    <property type="match status" value="1"/>
</dbReference>
<protein>
    <submittedName>
        <fullName evidence="2">Uu.00g004890.m01.CDS01</fullName>
    </submittedName>
</protein>
<feature type="compositionally biased region" description="Low complexity" evidence="1">
    <location>
        <begin position="335"/>
        <end position="349"/>
    </location>
</feature>
<proteinExistence type="predicted"/>
<comment type="caution">
    <text evidence="2">The sequence shown here is derived from an EMBL/GenBank/DDBJ whole genome shotgun (WGS) entry which is preliminary data.</text>
</comment>
<accession>A0AAI8YGF7</accession>
<evidence type="ECO:0000256" key="1">
    <source>
        <dbReference type="SAM" id="MobiDB-lite"/>
    </source>
</evidence>
<feature type="compositionally biased region" description="Low complexity" evidence="1">
    <location>
        <begin position="370"/>
        <end position="382"/>
    </location>
</feature>
<dbReference type="AlphaFoldDB" id="A0AAI8YGF7"/>
<feature type="region of interest" description="Disordered" evidence="1">
    <location>
        <begin position="335"/>
        <end position="402"/>
    </location>
</feature>
<evidence type="ECO:0000313" key="2">
    <source>
        <dbReference type="EMBL" id="CAJ2506359.1"/>
    </source>
</evidence>
<keyword evidence="3" id="KW-1185">Reference proteome</keyword>
<feature type="compositionally biased region" description="Gly residues" evidence="1">
    <location>
        <begin position="350"/>
        <end position="369"/>
    </location>
</feature>
<dbReference type="Proteomes" id="UP001295740">
    <property type="component" value="Unassembled WGS sequence"/>
</dbReference>
<reference evidence="2" key="1">
    <citation type="submission" date="2023-10" db="EMBL/GenBank/DDBJ databases">
        <authorList>
            <person name="Hackl T."/>
        </authorList>
    </citation>
    <scope>NUCLEOTIDE SEQUENCE</scope>
</reference>
<dbReference type="InterPro" id="IPR011009">
    <property type="entry name" value="Kinase-like_dom_sf"/>
</dbReference>